<evidence type="ECO:0000313" key="3">
    <source>
        <dbReference type="Proteomes" id="UP000821853"/>
    </source>
</evidence>
<gene>
    <name evidence="2" type="ORF">HPB48_015247</name>
</gene>
<dbReference type="OrthoDB" id="6484325at2759"/>
<dbReference type="EMBL" id="JABSTR010000001">
    <property type="protein sequence ID" value="KAH9362790.1"/>
    <property type="molecule type" value="Genomic_DNA"/>
</dbReference>
<name>A0A9J6F987_HAELO</name>
<comment type="caution">
    <text evidence="2">The sequence shown here is derived from an EMBL/GenBank/DDBJ whole genome shotgun (WGS) entry which is preliminary data.</text>
</comment>
<protein>
    <submittedName>
        <fullName evidence="2">Uncharacterized protein</fullName>
    </submittedName>
</protein>
<dbReference type="Proteomes" id="UP000821853">
    <property type="component" value="Chromosome 1"/>
</dbReference>
<dbReference type="AlphaFoldDB" id="A0A9J6F987"/>
<feature type="compositionally biased region" description="Low complexity" evidence="1">
    <location>
        <begin position="508"/>
        <end position="526"/>
    </location>
</feature>
<dbReference type="OMA" id="GAAMEHW"/>
<feature type="compositionally biased region" description="Polar residues" evidence="1">
    <location>
        <begin position="368"/>
        <end position="386"/>
    </location>
</feature>
<feature type="region of interest" description="Disordered" evidence="1">
    <location>
        <begin position="485"/>
        <end position="552"/>
    </location>
</feature>
<proteinExistence type="predicted"/>
<evidence type="ECO:0000313" key="2">
    <source>
        <dbReference type="EMBL" id="KAH9362790.1"/>
    </source>
</evidence>
<feature type="compositionally biased region" description="Basic and acidic residues" evidence="1">
    <location>
        <begin position="542"/>
        <end position="552"/>
    </location>
</feature>
<reference evidence="2 3" key="1">
    <citation type="journal article" date="2020" name="Cell">
        <title>Large-Scale Comparative Analyses of Tick Genomes Elucidate Their Genetic Diversity and Vector Capacities.</title>
        <authorList>
            <consortium name="Tick Genome and Microbiome Consortium (TIGMIC)"/>
            <person name="Jia N."/>
            <person name="Wang J."/>
            <person name="Shi W."/>
            <person name="Du L."/>
            <person name="Sun Y."/>
            <person name="Zhan W."/>
            <person name="Jiang J.F."/>
            <person name="Wang Q."/>
            <person name="Zhang B."/>
            <person name="Ji P."/>
            <person name="Bell-Sakyi L."/>
            <person name="Cui X.M."/>
            <person name="Yuan T.T."/>
            <person name="Jiang B.G."/>
            <person name="Yang W.F."/>
            <person name="Lam T.T."/>
            <person name="Chang Q.C."/>
            <person name="Ding S.J."/>
            <person name="Wang X.J."/>
            <person name="Zhu J.G."/>
            <person name="Ruan X.D."/>
            <person name="Zhao L."/>
            <person name="Wei J.T."/>
            <person name="Ye R.Z."/>
            <person name="Que T.C."/>
            <person name="Du C.H."/>
            <person name="Zhou Y.H."/>
            <person name="Cheng J.X."/>
            <person name="Dai P.F."/>
            <person name="Guo W.B."/>
            <person name="Han X.H."/>
            <person name="Huang E.J."/>
            <person name="Li L.F."/>
            <person name="Wei W."/>
            <person name="Gao Y.C."/>
            <person name="Liu J.Z."/>
            <person name="Shao H.Z."/>
            <person name="Wang X."/>
            <person name="Wang C.C."/>
            <person name="Yang T.C."/>
            <person name="Huo Q.B."/>
            <person name="Li W."/>
            <person name="Chen H.Y."/>
            <person name="Chen S.E."/>
            <person name="Zhou L.G."/>
            <person name="Ni X.B."/>
            <person name="Tian J.H."/>
            <person name="Sheng Y."/>
            <person name="Liu T."/>
            <person name="Pan Y.S."/>
            <person name="Xia L.Y."/>
            <person name="Li J."/>
            <person name="Zhao F."/>
            <person name="Cao W.C."/>
        </authorList>
    </citation>
    <scope>NUCLEOTIDE SEQUENCE [LARGE SCALE GENOMIC DNA]</scope>
    <source>
        <strain evidence="2">HaeL-2018</strain>
    </source>
</reference>
<evidence type="ECO:0000256" key="1">
    <source>
        <dbReference type="SAM" id="MobiDB-lite"/>
    </source>
</evidence>
<feature type="region of interest" description="Disordered" evidence="1">
    <location>
        <begin position="368"/>
        <end position="399"/>
    </location>
</feature>
<feature type="compositionally biased region" description="Basic residues" evidence="1">
    <location>
        <begin position="490"/>
        <end position="507"/>
    </location>
</feature>
<accession>A0A9J6F987</accession>
<keyword evidence="3" id="KW-1185">Reference proteome</keyword>
<dbReference type="VEuPathDB" id="VectorBase:HLOH_061356"/>
<organism evidence="2 3">
    <name type="scientific">Haemaphysalis longicornis</name>
    <name type="common">Bush tick</name>
    <dbReference type="NCBI Taxonomy" id="44386"/>
    <lineage>
        <taxon>Eukaryota</taxon>
        <taxon>Metazoa</taxon>
        <taxon>Ecdysozoa</taxon>
        <taxon>Arthropoda</taxon>
        <taxon>Chelicerata</taxon>
        <taxon>Arachnida</taxon>
        <taxon>Acari</taxon>
        <taxon>Parasitiformes</taxon>
        <taxon>Ixodida</taxon>
        <taxon>Ixodoidea</taxon>
        <taxon>Ixodidae</taxon>
        <taxon>Haemaphysalinae</taxon>
        <taxon>Haemaphysalis</taxon>
    </lineage>
</organism>
<sequence length="552" mass="59911">MTDVMSAPLSSAVSVFTNRNGGAGVGCNGFLVLCDQRAGTPAIAIVLRREGLFVEGLRDGKICAVWTPNGTGDEKLDCIRTLRVQLSNPSISGAVCRLLQQREARVCLNAERRFLGASSVTGLYSIRYGASFSTSQGHCSSLISTFGALGPNFGRLDGWLVFALKYLDLPFGTEMPRWCDVSQLMKAPGPSFSSSHVHQCDVDSMVAELRALPQFLVRQSDGMLMIMFHALAPDLDAVTGAFCACKAAFQVVMRDTSAPEISYSVAVATGFAGNAFLDEYKIVCLKQTVILFLYKAKPLARPWDSVFVGVSFEQLHTMELGPPTLRLVRQTITTEPSNFELPSAEFGCLEDCCCMNLAGMENFNHVNLSEDQNENPQGTNQASNAPRLSRQQRSLSESHAYQQRSFSESCAYQMPEGTLRGILKHGTYWRRSVSVSESSDDSPSALPLDSDDSGLLFPAISLDSIQPKKTVSFNDHINHIIYRPNSSALARRRKNQKKAANKKKAAARRALSQCDSTDTSGVSSGSEASLEDVSQGFTPGKETTKGGEAIKA</sequence>